<accession>A0A2C9W4X4</accession>
<gene>
    <name evidence="2" type="ORF">MANES_03G009400</name>
</gene>
<keyword evidence="1" id="KW-1133">Transmembrane helix</keyword>
<reference evidence="2" key="1">
    <citation type="submission" date="2016-02" db="EMBL/GenBank/DDBJ databases">
        <title>WGS assembly of Manihot esculenta.</title>
        <authorList>
            <person name="Bredeson J.V."/>
            <person name="Prochnik S.E."/>
            <person name="Lyons J.B."/>
            <person name="Schmutz J."/>
            <person name="Grimwood J."/>
            <person name="Vrebalov J."/>
            <person name="Bart R.S."/>
            <person name="Amuge T."/>
            <person name="Ferguson M.E."/>
            <person name="Green R."/>
            <person name="Putnam N."/>
            <person name="Stites J."/>
            <person name="Rounsley S."/>
            <person name="Rokhsar D.S."/>
        </authorList>
    </citation>
    <scope>NUCLEOTIDE SEQUENCE [LARGE SCALE GENOMIC DNA]</scope>
    <source>
        <tissue evidence="2">Leaf</tissue>
    </source>
</reference>
<evidence type="ECO:0000313" key="2">
    <source>
        <dbReference type="EMBL" id="OAY53604.1"/>
    </source>
</evidence>
<keyword evidence="1" id="KW-0812">Transmembrane</keyword>
<dbReference type="EMBL" id="CM004389">
    <property type="protein sequence ID" value="OAY53604.1"/>
    <property type="molecule type" value="Genomic_DNA"/>
</dbReference>
<dbReference type="AlphaFoldDB" id="A0A2C9W4X4"/>
<keyword evidence="1" id="KW-0472">Membrane</keyword>
<feature type="transmembrane region" description="Helical" evidence="1">
    <location>
        <begin position="29"/>
        <end position="46"/>
    </location>
</feature>
<protein>
    <submittedName>
        <fullName evidence="2">Uncharacterized protein</fullName>
    </submittedName>
</protein>
<name>A0A2C9W4X4_MANES</name>
<evidence type="ECO:0000256" key="1">
    <source>
        <dbReference type="SAM" id="Phobius"/>
    </source>
</evidence>
<proteinExistence type="predicted"/>
<organism evidence="2">
    <name type="scientific">Manihot esculenta</name>
    <name type="common">Cassava</name>
    <name type="synonym">Jatropha manihot</name>
    <dbReference type="NCBI Taxonomy" id="3983"/>
    <lineage>
        <taxon>Eukaryota</taxon>
        <taxon>Viridiplantae</taxon>
        <taxon>Streptophyta</taxon>
        <taxon>Embryophyta</taxon>
        <taxon>Tracheophyta</taxon>
        <taxon>Spermatophyta</taxon>
        <taxon>Magnoliopsida</taxon>
        <taxon>eudicotyledons</taxon>
        <taxon>Gunneridae</taxon>
        <taxon>Pentapetalae</taxon>
        <taxon>rosids</taxon>
        <taxon>fabids</taxon>
        <taxon>Malpighiales</taxon>
        <taxon>Euphorbiaceae</taxon>
        <taxon>Crotonoideae</taxon>
        <taxon>Manihoteae</taxon>
        <taxon>Manihot</taxon>
    </lineage>
</organism>
<sequence>MVKHLNRRVLSVTYDVHSKPYRSHTESKLVLSLITLFKIFILSLEIPE</sequence>